<dbReference type="Pfam" id="PF00456">
    <property type="entry name" value="Transketolase_N"/>
    <property type="match status" value="1"/>
</dbReference>
<comment type="similarity">
    <text evidence="3">Belongs to the transketolase family.</text>
</comment>
<evidence type="ECO:0000259" key="12">
    <source>
        <dbReference type="SMART" id="SM00861"/>
    </source>
</evidence>
<dbReference type="InterPro" id="IPR005474">
    <property type="entry name" value="Transketolase_N"/>
</dbReference>
<dbReference type="EMBL" id="AOHO01000078">
    <property type="protein sequence ID" value="EME51766.1"/>
    <property type="molecule type" value="Genomic_DNA"/>
</dbReference>
<dbReference type="CDD" id="cd07033">
    <property type="entry name" value="TPP_PYR_DXS_TK_like"/>
    <property type="match status" value="1"/>
</dbReference>
<name>M2WSM6_9PSEU</name>
<proteinExistence type="inferred from homology"/>
<evidence type="ECO:0000256" key="11">
    <source>
        <dbReference type="ARBA" id="ARBA00049473"/>
    </source>
</evidence>
<comment type="cofactor">
    <cofactor evidence="2">
        <name>thiamine diphosphate</name>
        <dbReference type="ChEBI" id="CHEBI:58937"/>
    </cofactor>
</comment>
<dbReference type="GO" id="GO:0006098">
    <property type="term" value="P:pentose-phosphate shunt"/>
    <property type="evidence" value="ECO:0007669"/>
    <property type="project" value="TreeGrafter"/>
</dbReference>
<evidence type="ECO:0000256" key="6">
    <source>
        <dbReference type="ARBA" id="ARBA00016662"/>
    </source>
</evidence>
<dbReference type="Proteomes" id="UP000054226">
    <property type="component" value="Unassembled WGS sequence"/>
</dbReference>
<comment type="cofactor">
    <cofactor evidence="1">
        <name>Mg(2+)</name>
        <dbReference type="ChEBI" id="CHEBI:18420"/>
    </cofactor>
</comment>
<dbReference type="GO" id="GO:0000287">
    <property type="term" value="F:magnesium ion binding"/>
    <property type="evidence" value="ECO:0007669"/>
    <property type="project" value="UniProtKB-ARBA"/>
</dbReference>
<dbReference type="InterPro" id="IPR033247">
    <property type="entry name" value="Transketolase_fam"/>
</dbReference>
<dbReference type="AlphaFoldDB" id="M2WSM6"/>
<dbReference type="Pfam" id="PF22613">
    <property type="entry name" value="Transketolase_C_1"/>
    <property type="match status" value="1"/>
</dbReference>
<reference evidence="13 14" key="1">
    <citation type="journal article" date="2013" name="Genome Announc.">
        <title>Draft Genome Sequence of Amycolatopsis decaplanina Strain DSM 44594T.</title>
        <authorList>
            <person name="Kaur N."/>
            <person name="Kumar S."/>
            <person name="Bala M."/>
            <person name="Raghava G.P."/>
            <person name="Mayilraj S."/>
        </authorList>
    </citation>
    <scope>NUCLEOTIDE SEQUENCE [LARGE SCALE GENOMIC DNA]</scope>
    <source>
        <strain evidence="13 14">DSM 44594</strain>
    </source>
</reference>
<dbReference type="Gene3D" id="3.40.50.920">
    <property type="match status" value="1"/>
</dbReference>
<dbReference type="PATRIC" id="fig|1284240.4.peg.7411"/>
<dbReference type="FunFam" id="3.40.50.970:FF:000003">
    <property type="entry name" value="Transketolase"/>
    <property type="match status" value="1"/>
</dbReference>
<dbReference type="FunFam" id="3.40.50.920:FF:000003">
    <property type="entry name" value="Transketolase"/>
    <property type="match status" value="1"/>
</dbReference>
<dbReference type="PANTHER" id="PTHR43522:SF2">
    <property type="entry name" value="TRANSKETOLASE 1-RELATED"/>
    <property type="match status" value="1"/>
</dbReference>
<dbReference type="PANTHER" id="PTHR43522">
    <property type="entry name" value="TRANSKETOLASE"/>
    <property type="match status" value="1"/>
</dbReference>
<evidence type="ECO:0000313" key="13">
    <source>
        <dbReference type="EMBL" id="EME51766.1"/>
    </source>
</evidence>
<organism evidence="13 14">
    <name type="scientific">Amycolatopsis decaplanina DSM 44594</name>
    <dbReference type="NCBI Taxonomy" id="1284240"/>
    <lineage>
        <taxon>Bacteria</taxon>
        <taxon>Bacillati</taxon>
        <taxon>Actinomycetota</taxon>
        <taxon>Actinomycetes</taxon>
        <taxon>Pseudonocardiales</taxon>
        <taxon>Pseudonocardiaceae</taxon>
        <taxon>Amycolatopsis</taxon>
    </lineage>
</organism>
<dbReference type="InterPro" id="IPR009014">
    <property type="entry name" value="Transketo_C/PFOR_II"/>
</dbReference>
<dbReference type="Gene3D" id="3.40.50.970">
    <property type="match status" value="2"/>
</dbReference>
<dbReference type="InterPro" id="IPR055152">
    <property type="entry name" value="Transketolase-like_C_2"/>
</dbReference>
<dbReference type="SMART" id="SM00861">
    <property type="entry name" value="Transket_pyr"/>
    <property type="match status" value="1"/>
</dbReference>
<evidence type="ECO:0000256" key="10">
    <source>
        <dbReference type="ARBA" id="ARBA00023052"/>
    </source>
</evidence>
<keyword evidence="10" id="KW-0786">Thiamine pyrophosphate</keyword>
<evidence type="ECO:0000256" key="4">
    <source>
        <dbReference type="ARBA" id="ARBA00011738"/>
    </source>
</evidence>
<dbReference type="InterPro" id="IPR005475">
    <property type="entry name" value="Transketolase-like_Pyr-bd"/>
</dbReference>
<evidence type="ECO:0000256" key="5">
    <source>
        <dbReference type="ARBA" id="ARBA00013152"/>
    </source>
</evidence>
<evidence type="ECO:0000256" key="8">
    <source>
        <dbReference type="ARBA" id="ARBA00022723"/>
    </source>
</evidence>
<keyword evidence="9" id="KW-0460">Magnesium</keyword>
<evidence type="ECO:0000256" key="3">
    <source>
        <dbReference type="ARBA" id="ARBA00007131"/>
    </source>
</evidence>
<dbReference type="GO" id="GO:0005829">
    <property type="term" value="C:cytosol"/>
    <property type="evidence" value="ECO:0007669"/>
    <property type="project" value="TreeGrafter"/>
</dbReference>
<comment type="subunit">
    <text evidence="4">Homodimer.</text>
</comment>
<sequence>MLSAGHACLSQYIQLYLTGYGLELADIEAYRTWGSVTPGHPEFGLTAGIETTSGPLGQGAATAVGMAMAARYERGLFDPGAEPGQSVFDHTIWAMVSDGDLQEGVYLEATSLAGHQKLGNLVFLYDDNRICNDGSTLAAWSENVVARHEACGWHVLEVEPAPSGDIAPQELLAALIEAKSILDRPSLVVLRTTIGWPAPTVGGTSVAHGTPLTTEELAATKRLLGFDPERFFDVDPEVIEYTRRARERGQALRQSWEKRFERWRREHPLRAEEFDRIQAKSLPPHWRSKVPIFQPGEYIPTRVASGRVLTALGGVVPELWGGAADVAASMNTTIDESSHFLPEGNPLPGGDRYGRTVNFGVREHAMGAIMNGVTLHGGTRIYGGTYLVFADYMQPALRMAAMMGLPVIHLWSHDSIGVGENGMTHQPIEQLAGLRAMPGFNVVRPADANETAVVWEEILRRQSERPAPHGIALTRQATPVLEINPDAARGGYVVHEATDDPAVILMATGSEVQIALRAQQILEDDGTATRVVSMPCVEWFCEQPATYRESVLPRTVRARVAIEAAASLSWHRFVGDAGRVVGIDRFGECGPYELLYRRFGLTPEAVVAGAREAIEAARVHTTI</sequence>
<dbReference type="EC" id="2.2.1.1" evidence="5"/>
<comment type="catalytic activity">
    <reaction evidence="11">
        <text>D-sedoheptulose 7-phosphate + D-glyceraldehyde 3-phosphate = aldehydo-D-ribose 5-phosphate + D-xylulose 5-phosphate</text>
        <dbReference type="Rhea" id="RHEA:10508"/>
        <dbReference type="ChEBI" id="CHEBI:57483"/>
        <dbReference type="ChEBI" id="CHEBI:57737"/>
        <dbReference type="ChEBI" id="CHEBI:58273"/>
        <dbReference type="ChEBI" id="CHEBI:59776"/>
        <dbReference type="EC" id="2.2.1.1"/>
    </reaction>
</comment>
<accession>M2WSM6</accession>
<keyword evidence="14" id="KW-1185">Reference proteome</keyword>
<evidence type="ECO:0000256" key="7">
    <source>
        <dbReference type="ARBA" id="ARBA00022679"/>
    </source>
</evidence>
<evidence type="ECO:0000313" key="14">
    <source>
        <dbReference type="Proteomes" id="UP000054226"/>
    </source>
</evidence>
<keyword evidence="7 13" id="KW-0808">Transferase</keyword>
<feature type="domain" description="Transketolase-like pyrimidine-binding" evidence="12">
    <location>
        <begin position="299"/>
        <end position="480"/>
    </location>
</feature>
<keyword evidence="8" id="KW-0479">Metal-binding</keyword>
<dbReference type="SUPFAM" id="SSF52518">
    <property type="entry name" value="Thiamin diphosphate-binding fold (THDP-binding)"/>
    <property type="match status" value="2"/>
</dbReference>
<dbReference type="GO" id="GO:0004802">
    <property type="term" value="F:transketolase activity"/>
    <property type="evidence" value="ECO:0007669"/>
    <property type="project" value="UniProtKB-EC"/>
</dbReference>
<evidence type="ECO:0000256" key="9">
    <source>
        <dbReference type="ARBA" id="ARBA00022842"/>
    </source>
</evidence>
<dbReference type="Pfam" id="PF02779">
    <property type="entry name" value="Transket_pyr"/>
    <property type="match status" value="1"/>
</dbReference>
<evidence type="ECO:0000256" key="1">
    <source>
        <dbReference type="ARBA" id="ARBA00001946"/>
    </source>
</evidence>
<dbReference type="InterPro" id="IPR029061">
    <property type="entry name" value="THDP-binding"/>
</dbReference>
<gene>
    <name evidence="13" type="ORF">H074_36324</name>
</gene>
<evidence type="ECO:0000256" key="2">
    <source>
        <dbReference type="ARBA" id="ARBA00001964"/>
    </source>
</evidence>
<dbReference type="SUPFAM" id="SSF52922">
    <property type="entry name" value="TK C-terminal domain-like"/>
    <property type="match status" value="1"/>
</dbReference>
<protein>
    <recommendedName>
        <fullName evidence="6">Transketolase</fullName>
        <ecNumber evidence="5">2.2.1.1</ecNumber>
    </recommendedName>
</protein>
<comment type="caution">
    <text evidence="13">The sequence shown here is derived from an EMBL/GenBank/DDBJ whole genome shotgun (WGS) entry which is preliminary data.</text>
</comment>